<dbReference type="EMBL" id="DXCK01000120">
    <property type="protein sequence ID" value="HIZ02364.1"/>
    <property type="molecule type" value="Genomic_DNA"/>
</dbReference>
<organism evidence="4 5">
    <name type="scientific">Candidatus Bacteroides merdipullorum</name>
    <dbReference type="NCBI Taxonomy" id="2838474"/>
    <lineage>
        <taxon>Bacteria</taxon>
        <taxon>Pseudomonadati</taxon>
        <taxon>Bacteroidota</taxon>
        <taxon>Bacteroidia</taxon>
        <taxon>Bacteroidales</taxon>
        <taxon>Bacteroidaceae</taxon>
        <taxon>Bacteroides</taxon>
    </lineage>
</organism>
<accession>A0A9D2CY13</accession>
<dbReference type="Gene3D" id="2.60.40.790">
    <property type="match status" value="1"/>
</dbReference>
<dbReference type="InterPro" id="IPR008978">
    <property type="entry name" value="HSP20-like_chaperone"/>
</dbReference>
<dbReference type="Proteomes" id="UP000824023">
    <property type="component" value="Unassembled WGS sequence"/>
</dbReference>
<evidence type="ECO:0000256" key="1">
    <source>
        <dbReference type="PROSITE-ProRule" id="PRU00285"/>
    </source>
</evidence>
<comment type="similarity">
    <text evidence="1 2">Belongs to the small heat shock protein (HSP20) family.</text>
</comment>
<dbReference type="InterPro" id="IPR002068">
    <property type="entry name" value="A-crystallin/Hsp20_dom"/>
</dbReference>
<reference evidence="4" key="2">
    <citation type="submission" date="2021-04" db="EMBL/GenBank/DDBJ databases">
        <authorList>
            <person name="Gilroy R."/>
        </authorList>
    </citation>
    <scope>NUCLEOTIDE SEQUENCE</scope>
    <source>
        <strain evidence="4">ChiHjej12B11-24981</strain>
    </source>
</reference>
<feature type="domain" description="SHSP" evidence="3">
    <location>
        <begin position="24"/>
        <end position="143"/>
    </location>
</feature>
<dbReference type="SUPFAM" id="SSF49764">
    <property type="entry name" value="HSP20-like chaperones"/>
    <property type="match status" value="1"/>
</dbReference>
<evidence type="ECO:0000313" key="4">
    <source>
        <dbReference type="EMBL" id="HIZ02364.1"/>
    </source>
</evidence>
<protein>
    <submittedName>
        <fullName evidence="4">Hsp20/alpha crystallin family protein</fullName>
    </submittedName>
</protein>
<evidence type="ECO:0000256" key="2">
    <source>
        <dbReference type="RuleBase" id="RU003616"/>
    </source>
</evidence>
<sequence length="143" mass="16356">MIPAKRNEGWLPEMFRDFFDNNWMLKANATAPAINVIENDKDYKVEVAAPGMTKDDFKVTLDDANNLLIEMEKKSETSAEDKKDRKFLRREFSYSKFEQGILLPDNVEKDRISAKVENGVLTIEIPKKASEEAAKVAKTIEVK</sequence>
<name>A0A9D2CY13_9BACE</name>
<dbReference type="InterPro" id="IPR031107">
    <property type="entry name" value="Small_HSP"/>
</dbReference>
<dbReference type="FunFam" id="2.60.40.790:FF:000045">
    <property type="entry name" value="Hsp20/alpha crystallin family protein"/>
    <property type="match status" value="1"/>
</dbReference>
<reference evidence="4" key="1">
    <citation type="journal article" date="2021" name="PeerJ">
        <title>Extensive microbial diversity within the chicken gut microbiome revealed by metagenomics and culture.</title>
        <authorList>
            <person name="Gilroy R."/>
            <person name="Ravi A."/>
            <person name="Getino M."/>
            <person name="Pursley I."/>
            <person name="Horton D.L."/>
            <person name="Alikhan N.F."/>
            <person name="Baker D."/>
            <person name="Gharbi K."/>
            <person name="Hall N."/>
            <person name="Watson M."/>
            <person name="Adriaenssens E.M."/>
            <person name="Foster-Nyarko E."/>
            <person name="Jarju S."/>
            <person name="Secka A."/>
            <person name="Antonio M."/>
            <person name="Oren A."/>
            <person name="Chaudhuri R.R."/>
            <person name="La Ragione R."/>
            <person name="Hildebrand F."/>
            <person name="Pallen M.J."/>
        </authorList>
    </citation>
    <scope>NUCLEOTIDE SEQUENCE</scope>
    <source>
        <strain evidence="4">ChiHjej12B11-24981</strain>
    </source>
</reference>
<dbReference type="Pfam" id="PF00011">
    <property type="entry name" value="HSP20"/>
    <property type="match status" value="1"/>
</dbReference>
<evidence type="ECO:0000259" key="3">
    <source>
        <dbReference type="PROSITE" id="PS01031"/>
    </source>
</evidence>
<dbReference type="PANTHER" id="PTHR11527">
    <property type="entry name" value="HEAT-SHOCK PROTEIN 20 FAMILY MEMBER"/>
    <property type="match status" value="1"/>
</dbReference>
<comment type="caution">
    <text evidence="4">The sequence shown here is derived from an EMBL/GenBank/DDBJ whole genome shotgun (WGS) entry which is preliminary data.</text>
</comment>
<dbReference type="AlphaFoldDB" id="A0A9D2CY13"/>
<gene>
    <name evidence="4" type="ORF">H9819_08990</name>
</gene>
<evidence type="ECO:0000313" key="5">
    <source>
        <dbReference type="Proteomes" id="UP000824023"/>
    </source>
</evidence>
<dbReference type="PROSITE" id="PS01031">
    <property type="entry name" value="SHSP"/>
    <property type="match status" value="1"/>
</dbReference>
<proteinExistence type="inferred from homology"/>
<dbReference type="CDD" id="cd06464">
    <property type="entry name" value="ACD_sHsps-like"/>
    <property type="match status" value="1"/>
</dbReference>